<evidence type="ECO:0000313" key="1">
    <source>
        <dbReference type="EMBL" id="KAL0423394.1"/>
    </source>
</evidence>
<sequence length="101" mass="11611">MADFFWNCGTETKSHWVAWAKLCKPKNEGELSFRRLKECNVDVLSKQDWHGAMGSGGLLLAILSHKYFPHMSFFESRLGSHPSYTWRSLWSTMDILTVGLT</sequence>
<dbReference type="EMBL" id="JACGWJ010000004">
    <property type="protein sequence ID" value="KAL0423394.1"/>
    <property type="molecule type" value="Genomic_DNA"/>
</dbReference>
<dbReference type="AlphaFoldDB" id="A0AAW2V1S2"/>
<name>A0AAW2V1S2_SESRA</name>
<protein>
    <submittedName>
        <fullName evidence="1">Uncharacterized protein</fullName>
    </submittedName>
</protein>
<reference evidence="1" key="1">
    <citation type="submission" date="2020-06" db="EMBL/GenBank/DDBJ databases">
        <authorList>
            <person name="Li T."/>
            <person name="Hu X."/>
            <person name="Zhang T."/>
            <person name="Song X."/>
            <person name="Zhang H."/>
            <person name="Dai N."/>
            <person name="Sheng W."/>
            <person name="Hou X."/>
            <person name="Wei L."/>
        </authorList>
    </citation>
    <scope>NUCLEOTIDE SEQUENCE</scope>
    <source>
        <strain evidence="1">G02</strain>
        <tissue evidence="1">Leaf</tissue>
    </source>
</reference>
<accession>A0AAW2V1S2</accession>
<reference evidence="1" key="2">
    <citation type="journal article" date="2024" name="Plant">
        <title>Genomic evolution and insights into agronomic trait innovations of Sesamum species.</title>
        <authorList>
            <person name="Miao H."/>
            <person name="Wang L."/>
            <person name="Qu L."/>
            <person name="Liu H."/>
            <person name="Sun Y."/>
            <person name="Le M."/>
            <person name="Wang Q."/>
            <person name="Wei S."/>
            <person name="Zheng Y."/>
            <person name="Lin W."/>
            <person name="Duan Y."/>
            <person name="Cao H."/>
            <person name="Xiong S."/>
            <person name="Wang X."/>
            <person name="Wei L."/>
            <person name="Li C."/>
            <person name="Ma Q."/>
            <person name="Ju M."/>
            <person name="Zhao R."/>
            <person name="Li G."/>
            <person name="Mu C."/>
            <person name="Tian Q."/>
            <person name="Mei H."/>
            <person name="Zhang T."/>
            <person name="Gao T."/>
            <person name="Zhang H."/>
        </authorList>
    </citation>
    <scope>NUCLEOTIDE SEQUENCE</scope>
    <source>
        <strain evidence="1">G02</strain>
    </source>
</reference>
<gene>
    <name evidence="1" type="ORF">Sradi_0874200</name>
</gene>
<comment type="caution">
    <text evidence="1">The sequence shown here is derived from an EMBL/GenBank/DDBJ whole genome shotgun (WGS) entry which is preliminary data.</text>
</comment>
<proteinExistence type="predicted"/>
<organism evidence="1">
    <name type="scientific">Sesamum radiatum</name>
    <name type="common">Black benniseed</name>
    <dbReference type="NCBI Taxonomy" id="300843"/>
    <lineage>
        <taxon>Eukaryota</taxon>
        <taxon>Viridiplantae</taxon>
        <taxon>Streptophyta</taxon>
        <taxon>Embryophyta</taxon>
        <taxon>Tracheophyta</taxon>
        <taxon>Spermatophyta</taxon>
        <taxon>Magnoliopsida</taxon>
        <taxon>eudicotyledons</taxon>
        <taxon>Gunneridae</taxon>
        <taxon>Pentapetalae</taxon>
        <taxon>asterids</taxon>
        <taxon>lamiids</taxon>
        <taxon>Lamiales</taxon>
        <taxon>Pedaliaceae</taxon>
        <taxon>Sesamum</taxon>
    </lineage>
</organism>